<evidence type="ECO:0000313" key="5">
    <source>
        <dbReference type="Proteomes" id="UP000198654"/>
    </source>
</evidence>
<evidence type="ECO:0000256" key="2">
    <source>
        <dbReference type="ARBA" id="ARBA00022723"/>
    </source>
</evidence>
<gene>
    <name evidence="4" type="ORF">SAMN05661010_01411</name>
</gene>
<dbReference type="AlphaFoldDB" id="A0A1G9J1E2"/>
<organism evidence="4 5">
    <name type="scientific">Modicisalibacter muralis</name>
    <dbReference type="NCBI Taxonomy" id="119000"/>
    <lineage>
        <taxon>Bacteria</taxon>
        <taxon>Pseudomonadati</taxon>
        <taxon>Pseudomonadota</taxon>
        <taxon>Gammaproteobacteria</taxon>
        <taxon>Oceanospirillales</taxon>
        <taxon>Halomonadaceae</taxon>
        <taxon>Modicisalibacter</taxon>
    </lineage>
</organism>
<dbReference type="GO" id="GO:0046872">
    <property type="term" value="F:metal ion binding"/>
    <property type="evidence" value="ECO:0007669"/>
    <property type="project" value="UniProtKB-KW"/>
</dbReference>
<accession>A0A1G9J1E2</accession>
<dbReference type="STRING" id="119000.SAMN05661010_01411"/>
<dbReference type="InterPro" id="IPR007837">
    <property type="entry name" value="DinB"/>
</dbReference>
<name>A0A1G9J1E2_9GAMM</name>
<dbReference type="OrthoDB" id="9807509at2"/>
<dbReference type="EMBL" id="FNGI01000002">
    <property type="protein sequence ID" value="SDL30944.1"/>
    <property type="molecule type" value="Genomic_DNA"/>
</dbReference>
<reference evidence="4 5" key="1">
    <citation type="submission" date="2016-10" db="EMBL/GenBank/DDBJ databases">
        <authorList>
            <person name="de Groot N.N."/>
        </authorList>
    </citation>
    <scope>NUCLEOTIDE SEQUENCE [LARGE SCALE GENOMIC DNA]</scope>
    <source>
        <strain evidence="4 5">DSM 14789</strain>
    </source>
</reference>
<dbReference type="InterPro" id="IPR034660">
    <property type="entry name" value="DinB/YfiT-like"/>
</dbReference>
<evidence type="ECO:0000256" key="3">
    <source>
        <dbReference type="PIRSR" id="PIRSR607837-1"/>
    </source>
</evidence>
<dbReference type="Gene3D" id="1.20.120.450">
    <property type="entry name" value="dinb family like domain"/>
    <property type="match status" value="1"/>
</dbReference>
<dbReference type="Pfam" id="PF05163">
    <property type="entry name" value="DinB"/>
    <property type="match status" value="1"/>
</dbReference>
<keyword evidence="5" id="KW-1185">Reference proteome</keyword>
<protein>
    <submittedName>
        <fullName evidence="4">Uncharacterized damage-inducible protein DinB (Forms a four-helix bundle)</fullName>
    </submittedName>
</protein>
<evidence type="ECO:0000256" key="1">
    <source>
        <dbReference type="ARBA" id="ARBA00008635"/>
    </source>
</evidence>
<proteinExistence type="inferred from homology"/>
<evidence type="ECO:0000313" key="4">
    <source>
        <dbReference type="EMBL" id="SDL30944.1"/>
    </source>
</evidence>
<keyword evidence="2 3" id="KW-0479">Metal-binding</keyword>
<dbReference type="PANTHER" id="PTHR37302">
    <property type="entry name" value="SLR1116 PROTEIN"/>
    <property type="match status" value="1"/>
</dbReference>
<dbReference type="PANTHER" id="PTHR37302:SF1">
    <property type="entry name" value="PROTEIN DINB"/>
    <property type="match status" value="1"/>
</dbReference>
<feature type="binding site" evidence="3">
    <location>
        <position position="136"/>
    </location>
    <ligand>
        <name>a divalent metal cation</name>
        <dbReference type="ChEBI" id="CHEBI:60240"/>
    </ligand>
</feature>
<dbReference type="Proteomes" id="UP000198654">
    <property type="component" value="Unassembled WGS sequence"/>
</dbReference>
<dbReference type="SUPFAM" id="SSF109854">
    <property type="entry name" value="DinB/YfiT-like putative metalloenzymes"/>
    <property type="match status" value="1"/>
</dbReference>
<feature type="binding site" evidence="3">
    <location>
        <position position="132"/>
    </location>
    <ligand>
        <name>a divalent metal cation</name>
        <dbReference type="ChEBI" id="CHEBI:60240"/>
    </ligand>
</feature>
<comment type="similarity">
    <text evidence="1">Belongs to the DinB family.</text>
</comment>
<sequence>MIDHYRRQAYCNLWSNHRLLGACAGLSQNEFMAERTSFFPSIWQTLNHIHIVDAFYIDALEGGTLGLAAFDDETPYDSVTGLLPAQRKLDRRLLQFCEALDPARLGTGVILQRTDRQQNEPAHRVLSHLFVHQTHHRGQVHAMLAGTTVAPPQLDEFWLVDESSLRRDEFESLGISERQVWYADEPTDSSAL</sequence>
<feature type="binding site" evidence="3">
    <location>
        <position position="48"/>
    </location>
    <ligand>
        <name>a divalent metal cation</name>
        <dbReference type="ChEBI" id="CHEBI:60240"/>
    </ligand>
</feature>
<dbReference type="RefSeq" id="WP_089726878.1">
    <property type="nucleotide sequence ID" value="NZ_FNGI01000002.1"/>
</dbReference>